<dbReference type="EMBL" id="JQFK01000064">
    <property type="protein sequence ID" value="KGK36560.1"/>
    <property type="molecule type" value="Genomic_DNA"/>
</dbReference>
<evidence type="ECO:0000256" key="4">
    <source>
        <dbReference type="ARBA" id="ARBA00022502"/>
    </source>
</evidence>
<feature type="transmembrane region" description="Helical" evidence="12">
    <location>
        <begin position="100"/>
        <end position="123"/>
    </location>
</feature>
<feature type="transmembrane region" description="Helical" evidence="12">
    <location>
        <begin position="344"/>
        <end position="362"/>
    </location>
</feature>
<dbReference type="EMBL" id="NHMM01000005">
    <property type="protein sequence ID" value="OUT21283.1"/>
    <property type="molecule type" value="Genomic_DNA"/>
</dbReference>
<dbReference type="EC" id="2.4.1.-" evidence="12"/>
<accession>A0A099NVB7</accession>
<evidence type="ECO:0000313" key="16">
    <source>
        <dbReference type="Proteomes" id="UP000195871"/>
    </source>
</evidence>
<reference evidence="13" key="2">
    <citation type="submission" date="2014-08" db="EMBL/GenBank/DDBJ databases">
        <title>Exploiting Issatchenkia orientalis SD108 for Succinic Acid Production.</title>
        <authorList>
            <person name="Xiao H."/>
            <person name="Shao Z."/>
            <person name="Jiang Y."/>
            <person name="Dole S."/>
            <person name="Zhao H."/>
        </authorList>
    </citation>
    <scope>NUCLEOTIDE SEQUENCE [LARGE SCALE GENOMIC DNA]</scope>
    <source>
        <strain evidence="13">SD108</strain>
    </source>
</reference>
<dbReference type="Pfam" id="PF03901">
    <property type="entry name" value="Glyco_transf_22"/>
    <property type="match status" value="1"/>
</dbReference>
<evidence type="ECO:0000313" key="14">
    <source>
        <dbReference type="EMBL" id="OUT21283.1"/>
    </source>
</evidence>
<comment type="caution">
    <text evidence="13">The sequence shown here is derived from an EMBL/GenBank/DDBJ whole genome shotgun (WGS) entry which is preliminary data.</text>
</comment>
<protein>
    <recommendedName>
        <fullName evidence="12">Mannosyltransferase</fullName>
        <ecNumber evidence="12">2.4.1.-</ecNumber>
    </recommendedName>
</protein>
<evidence type="ECO:0000256" key="9">
    <source>
        <dbReference type="ARBA" id="ARBA00022989"/>
    </source>
</evidence>
<reference evidence="14 16" key="3">
    <citation type="submission" date="2017-05" db="EMBL/GenBank/DDBJ databases">
        <title>The Genome Sequence of Candida krusei Ckrusei653.</title>
        <authorList>
            <person name="Cuomo C."/>
            <person name="Forche A."/>
            <person name="Young S."/>
            <person name="Abouelleil A."/>
            <person name="Cao P."/>
            <person name="Chapman S."/>
            <person name="Cusick C."/>
            <person name="Shea T."/>
            <person name="Nusbaum C."/>
            <person name="Birren B."/>
        </authorList>
    </citation>
    <scope>NUCLEOTIDE SEQUENCE [LARGE SCALE GENOMIC DNA]</scope>
    <source>
        <strain evidence="14 16">Ckrusei653</strain>
    </source>
</reference>
<name>A0A099NVB7_PICKU</name>
<feature type="transmembrane region" description="Helical" evidence="12">
    <location>
        <begin position="214"/>
        <end position="236"/>
    </location>
</feature>
<feature type="transmembrane region" description="Helical" evidence="12">
    <location>
        <begin position="266"/>
        <end position="288"/>
    </location>
</feature>
<gene>
    <name evidence="14" type="ORF">CAS74_003399</name>
    <name evidence="13" type="ORF">JL09_g4299</name>
</gene>
<dbReference type="PANTHER" id="PTHR22760:SF4">
    <property type="entry name" value="GPI MANNOSYLTRANSFERASE 3"/>
    <property type="match status" value="1"/>
</dbReference>
<keyword evidence="5 12" id="KW-0328">Glycosyltransferase</keyword>
<evidence type="ECO:0000313" key="15">
    <source>
        <dbReference type="Proteomes" id="UP000029867"/>
    </source>
</evidence>
<dbReference type="AlphaFoldDB" id="A0A099NVB7"/>
<keyword evidence="9 12" id="KW-1133">Transmembrane helix</keyword>
<reference evidence="15" key="1">
    <citation type="journal article" date="2014" name="Microb. Cell Fact.">
        <title>Exploiting Issatchenkia orientalis SD108 for succinic acid production.</title>
        <authorList>
            <person name="Xiao H."/>
            <person name="Shao Z."/>
            <person name="Jiang Y."/>
            <person name="Dole S."/>
            <person name="Zhao H."/>
        </authorList>
    </citation>
    <scope>NUCLEOTIDE SEQUENCE [LARGE SCALE GENOMIC DNA]</scope>
    <source>
        <strain evidence="15">SD108</strain>
    </source>
</reference>
<dbReference type="GO" id="GO:0005789">
    <property type="term" value="C:endoplasmic reticulum membrane"/>
    <property type="evidence" value="ECO:0007669"/>
    <property type="project" value="UniProtKB-SubCell"/>
</dbReference>
<evidence type="ECO:0000256" key="2">
    <source>
        <dbReference type="ARBA" id="ARBA00004687"/>
    </source>
</evidence>
<feature type="transmembrane region" description="Helical" evidence="12">
    <location>
        <begin position="295"/>
        <end position="311"/>
    </location>
</feature>
<dbReference type="GO" id="GO:0000026">
    <property type="term" value="F:alpha-1,2-mannosyltransferase activity"/>
    <property type="evidence" value="ECO:0007669"/>
    <property type="project" value="EnsemblFungi"/>
</dbReference>
<sequence>MSERDLIHREDSGLLWLERKLEVLGRPSVWLIIAWRLVNAFTINTFFQADEYWQALEPAHAMVFGYGYLTWEWKLGLRSFLHPLLYVVPYKFVDYFNLDYTYLLAAPKVVNALVAIIGDYYLYDLIRLKFRNEKLAVLVCYLSLFSAWNWFCWCRSFANSLELTTTIVSLYYLYANNILIALITAALTCLIRPTSAIIWLIVLPRIFWKNPKHIITALVVGTLVCSLDFLVNYWFYRKAKFPLLSFFRFNVADSLSSFYGVSRLDFYFLQAIPVITLNYLPFFLYGIAKTSWSDTKFLLLCYILIFSLIPHKEFRFIYPLMPFILTYVAYGLFNIAIKVRERTMKILILISVIISAHLAYYFTQYHEMGELKLPTVIRNKVLEAHCDEPLSVGFLTPCHSTPFQSHIHLPSRVVNVWFLTCEPPLPHNIKPGITLESYMDESDYFYENPLAFIKANFPSIVHPNISPPRSQWPHQWPHYIVMYSSLWESNDDVRNFLGQYYGINEALWNAAGHWDPRREGHLLLLKLL</sequence>
<dbReference type="HOGENOM" id="CLU_012353_0_1_1"/>
<feature type="transmembrane region" description="Helical" evidence="12">
    <location>
        <begin position="135"/>
        <end position="158"/>
    </location>
</feature>
<dbReference type="eggNOG" id="KOG1771">
    <property type="taxonomic scope" value="Eukaryota"/>
</dbReference>
<organism evidence="13 15">
    <name type="scientific">Pichia kudriavzevii</name>
    <name type="common">Yeast</name>
    <name type="synonym">Issatchenkia orientalis</name>
    <dbReference type="NCBI Taxonomy" id="4909"/>
    <lineage>
        <taxon>Eukaryota</taxon>
        <taxon>Fungi</taxon>
        <taxon>Dikarya</taxon>
        <taxon>Ascomycota</taxon>
        <taxon>Saccharomycotina</taxon>
        <taxon>Pichiomycetes</taxon>
        <taxon>Pichiales</taxon>
        <taxon>Pichiaceae</taxon>
        <taxon>Pichia</taxon>
    </lineage>
</organism>
<dbReference type="PANTHER" id="PTHR22760">
    <property type="entry name" value="GLYCOSYLTRANSFERASE"/>
    <property type="match status" value="1"/>
</dbReference>
<comment type="pathway">
    <text evidence="2">Glycolipid biosynthesis; glycosylphosphatidylinositol-anchor biosynthesis.</text>
</comment>
<dbReference type="GO" id="GO:0006506">
    <property type="term" value="P:GPI anchor biosynthetic process"/>
    <property type="evidence" value="ECO:0007669"/>
    <property type="project" value="UniProtKB-UniPathway"/>
</dbReference>
<keyword evidence="10 12" id="KW-0472">Membrane</keyword>
<evidence type="ECO:0000256" key="5">
    <source>
        <dbReference type="ARBA" id="ARBA00022676"/>
    </source>
</evidence>
<comment type="function">
    <text evidence="11">Mannosyltransferase involved in glycosylphosphatidylinositol-anchor biosynthesis. Transfers the third mannose to Man2-GlcN-acyl-PI during GPI precursor assembly.</text>
</comment>
<evidence type="ECO:0000313" key="13">
    <source>
        <dbReference type="EMBL" id="KGK36560.1"/>
    </source>
</evidence>
<evidence type="ECO:0000256" key="11">
    <source>
        <dbReference type="ARBA" id="ARBA00024708"/>
    </source>
</evidence>
<feature type="transmembrane region" description="Helical" evidence="12">
    <location>
        <begin position="317"/>
        <end position="337"/>
    </location>
</feature>
<keyword evidence="7 12" id="KW-0812">Transmembrane</keyword>
<evidence type="ECO:0000256" key="7">
    <source>
        <dbReference type="ARBA" id="ARBA00022692"/>
    </source>
</evidence>
<evidence type="ECO:0000256" key="3">
    <source>
        <dbReference type="ARBA" id="ARBA00006065"/>
    </source>
</evidence>
<evidence type="ECO:0000256" key="12">
    <source>
        <dbReference type="RuleBase" id="RU363075"/>
    </source>
</evidence>
<dbReference type="InterPro" id="IPR005599">
    <property type="entry name" value="GPI_mannosylTrfase"/>
</dbReference>
<comment type="similarity">
    <text evidence="3">Belongs to the glycosyltransferase 22 family. PIGB subfamily.</text>
</comment>
<dbReference type="UniPathway" id="UPA00196"/>
<evidence type="ECO:0000256" key="1">
    <source>
        <dbReference type="ARBA" id="ARBA00004477"/>
    </source>
</evidence>
<proteinExistence type="inferred from homology"/>
<keyword evidence="8 12" id="KW-0256">Endoplasmic reticulum</keyword>
<dbReference type="VEuPathDB" id="FungiDB:C5L36_0B02980"/>
<evidence type="ECO:0000256" key="6">
    <source>
        <dbReference type="ARBA" id="ARBA00022679"/>
    </source>
</evidence>
<dbReference type="Proteomes" id="UP000029867">
    <property type="component" value="Unassembled WGS sequence"/>
</dbReference>
<evidence type="ECO:0000256" key="10">
    <source>
        <dbReference type="ARBA" id="ARBA00023136"/>
    </source>
</evidence>
<comment type="subcellular location">
    <subcellularLocation>
        <location evidence="1 12">Endoplasmic reticulum membrane</location>
        <topology evidence="1 12">Multi-pass membrane protein</topology>
    </subcellularLocation>
</comment>
<evidence type="ECO:0000256" key="8">
    <source>
        <dbReference type="ARBA" id="ARBA00022824"/>
    </source>
</evidence>
<keyword evidence="6" id="KW-0808">Transferase</keyword>
<keyword evidence="4" id="KW-0337">GPI-anchor biosynthesis</keyword>
<feature type="transmembrane region" description="Helical" evidence="12">
    <location>
        <begin position="178"/>
        <end position="202"/>
    </location>
</feature>
<dbReference type="Proteomes" id="UP000195871">
    <property type="component" value="Unassembled WGS sequence"/>
</dbReference>